<dbReference type="SUPFAM" id="SSF53254">
    <property type="entry name" value="Phosphoglycerate mutase-like"/>
    <property type="match status" value="1"/>
</dbReference>
<evidence type="ECO:0000256" key="3">
    <source>
        <dbReference type="ARBA" id="ARBA00022989"/>
    </source>
</evidence>
<evidence type="ECO:0000256" key="2">
    <source>
        <dbReference type="ARBA" id="ARBA00022692"/>
    </source>
</evidence>
<accession>A0A9P1H1K2</accession>
<evidence type="ECO:0000256" key="4">
    <source>
        <dbReference type="ARBA" id="ARBA00023136"/>
    </source>
</evidence>
<comment type="subcellular location">
    <subcellularLocation>
        <location evidence="1">Cell membrane</location>
        <topology evidence="1">Multi-pass membrane protein</topology>
    </subcellularLocation>
</comment>
<dbReference type="GO" id="GO:0015095">
    <property type="term" value="F:magnesium ion transmembrane transporter activity"/>
    <property type="evidence" value="ECO:0007669"/>
    <property type="project" value="TreeGrafter"/>
</dbReference>
<feature type="transmembrane region" description="Helical" evidence="6">
    <location>
        <begin position="902"/>
        <end position="927"/>
    </location>
</feature>
<dbReference type="GO" id="GO:0050897">
    <property type="term" value="F:cobalt ion binding"/>
    <property type="evidence" value="ECO:0007669"/>
    <property type="project" value="TreeGrafter"/>
</dbReference>
<feature type="compositionally biased region" description="Basic and acidic residues" evidence="5">
    <location>
        <begin position="458"/>
        <end position="468"/>
    </location>
</feature>
<feature type="transmembrane region" description="Helical" evidence="6">
    <location>
        <begin position="407"/>
        <end position="427"/>
    </location>
</feature>
<feature type="transmembrane region" description="Helical" evidence="6">
    <location>
        <begin position="149"/>
        <end position="172"/>
    </location>
</feature>
<organism evidence="7 8">
    <name type="scientific">Parascedosporium putredinis</name>
    <dbReference type="NCBI Taxonomy" id="1442378"/>
    <lineage>
        <taxon>Eukaryota</taxon>
        <taxon>Fungi</taxon>
        <taxon>Dikarya</taxon>
        <taxon>Ascomycota</taxon>
        <taxon>Pezizomycotina</taxon>
        <taxon>Sordariomycetes</taxon>
        <taxon>Hypocreomycetidae</taxon>
        <taxon>Microascales</taxon>
        <taxon>Microascaceae</taxon>
        <taxon>Parascedosporium</taxon>
    </lineage>
</organism>
<protein>
    <submittedName>
        <fullName evidence="7">Uncharacterized protein</fullName>
    </submittedName>
</protein>
<feature type="transmembrane region" description="Helical" evidence="6">
    <location>
        <begin position="939"/>
        <end position="960"/>
    </location>
</feature>
<dbReference type="GO" id="GO:0000287">
    <property type="term" value="F:magnesium ion binding"/>
    <property type="evidence" value="ECO:0007669"/>
    <property type="project" value="TreeGrafter"/>
</dbReference>
<proteinExistence type="predicted"/>
<feature type="region of interest" description="Disordered" evidence="5">
    <location>
        <begin position="452"/>
        <end position="489"/>
    </location>
</feature>
<dbReference type="InterPro" id="IPR002523">
    <property type="entry name" value="MgTranspt_CorA/ZnTranspt_ZntB"/>
</dbReference>
<dbReference type="Gene3D" id="3.40.50.1240">
    <property type="entry name" value="Phosphoglycerate mutase-like"/>
    <property type="match status" value="1"/>
</dbReference>
<dbReference type="OrthoDB" id="5144532at2759"/>
<keyword evidence="8" id="KW-1185">Reference proteome</keyword>
<dbReference type="InterPro" id="IPR029033">
    <property type="entry name" value="His_PPase_superfam"/>
</dbReference>
<name>A0A9P1H1K2_9PEZI</name>
<gene>
    <name evidence="7" type="ORF">PPNO1_LOCUS3643</name>
</gene>
<dbReference type="PANTHER" id="PTHR46494">
    <property type="entry name" value="CORA FAMILY METAL ION TRANSPORTER (EUROFUNG)"/>
    <property type="match status" value="1"/>
</dbReference>
<dbReference type="GO" id="GO:0005886">
    <property type="term" value="C:plasma membrane"/>
    <property type="evidence" value="ECO:0007669"/>
    <property type="project" value="UniProtKB-SubCell"/>
</dbReference>
<feature type="transmembrane region" description="Helical" evidence="6">
    <location>
        <begin position="79"/>
        <end position="99"/>
    </location>
</feature>
<feature type="region of interest" description="Disordered" evidence="5">
    <location>
        <begin position="1"/>
        <end position="24"/>
    </location>
</feature>
<dbReference type="PANTHER" id="PTHR46494:SF1">
    <property type="entry name" value="CORA FAMILY METAL ION TRANSPORTER (EUROFUNG)"/>
    <property type="match status" value="1"/>
</dbReference>
<dbReference type="Pfam" id="PF00300">
    <property type="entry name" value="His_Phos_1"/>
    <property type="match status" value="1"/>
</dbReference>
<dbReference type="Gene3D" id="1.20.58.340">
    <property type="entry name" value="Magnesium transport protein CorA, transmembrane region"/>
    <property type="match status" value="1"/>
</dbReference>
<keyword evidence="4 6" id="KW-0472">Membrane</keyword>
<evidence type="ECO:0000313" key="7">
    <source>
        <dbReference type="EMBL" id="CAI4213899.1"/>
    </source>
</evidence>
<reference evidence="7" key="1">
    <citation type="submission" date="2022-11" db="EMBL/GenBank/DDBJ databases">
        <authorList>
            <person name="Scott C."/>
            <person name="Bruce N."/>
        </authorList>
    </citation>
    <scope>NUCLEOTIDE SEQUENCE</scope>
</reference>
<dbReference type="Proteomes" id="UP000838763">
    <property type="component" value="Unassembled WGS sequence"/>
</dbReference>
<evidence type="ECO:0000313" key="8">
    <source>
        <dbReference type="Proteomes" id="UP000838763"/>
    </source>
</evidence>
<dbReference type="AlphaFoldDB" id="A0A9P1H1K2"/>
<evidence type="ECO:0000256" key="1">
    <source>
        <dbReference type="ARBA" id="ARBA00004651"/>
    </source>
</evidence>
<sequence>MRERERRSSSAWGLATAGRQNGSSSSYLSFERILDPKRGILYLLDSPLHRILYTTFTSFLKPSLYHLESLIYVDRPSKITPAVAIGLIAALLAGATSAFTTRCVEQSLWLRLVPRDVKKPLTVGETNRLAQWTVSPLERVKYILSGQSWLLKLSGPLLLATAITAPILLAGVSQTSLVDVVRSTEPHTEGVWTPYINLANRVSRGGSAKDLVFNIALEASLNNFTAPVAPVCDQEACRVTTRSAALFATCTPRTIDNPRGMGLTVCSDRRSVGAADYCSELVPSLCANLTCVPLLDRDSFERSEYLLSDYTEPISNVRTFTWADNVGNNAFSFTLRVVGTGWNDIYLNTIAYGLLGYDAANSAESTARRIEGAFDFATLGAFARTPSASDMVITLQSDTRMYVYNKLVLLILLVPLIATVAGTWGRWMVGSDEDVLGYSPLAIAINYTKASKVPQRSPPEKQKRDRIGQARPPYGEDGSGAHASRHPTNCCYRERDGRPGKLLNPARLMHAFVSPRKRARQTFDYLLGTGNSASSPIPAEKVTMIEQIAEWDYGNYEGMKAPENEALRAESKGTRCTEELEPKLTWINMMARAAMAGLAQEPEKSTRARPHVSMSTRQMLINFVPPEPLQDSEAKKAARAERDRVRKHVHQVKAWNFLSQVDSLKNGPTEDMLKGFSEIVAGDLEWRGGVAQQDLDFWTLAKADMPYSMFDRVLGDIDLRNRKLPQDMSVLDQSISRHPTFKDALLMISHFRAFHRDDADAENVTENPECLPGLAVQLKSEQKKTWQRGEAVNMVRQYLRSIEELRAIGGITARKLDLMGNLLKDCERIEQEYNDSGAYANEDPESEPMSDRVVWAIAQLTEADSSFKSLLEHYETALNEFFLLGTVEQNELAIVADHQNKAVMLFTIVTIIFLPLSFFTSYFGMNLQGIAEAERDEKYFWLSCGLAGFAIVAVLFLYAFQQTSFGDPPLVAGVYLLIPNGSDLSATQLF</sequence>
<dbReference type="InterPro" id="IPR013078">
    <property type="entry name" value="His_Pase_superF_clade-1"/>
</dbReference>
<keyword evidence="3 6" id="KW-1133">Transmembrane helix</keyword>
<comment type="caution">
    <text evidence="7">The sequence shown here is derived from an EMBL/GenBank/DDBJ whole genome shotgun (WGS) entry which is preliminary data.</text>
</comment>
<dbReference type="InterPro" id="IPR045863">
    <property type="entry name" value="CorA_TM1_TM2"/>
</dbReference>
<dbReference type="EMBL" id="CALLCH030000009">
    <property type="protein sequence ID" value="CAI4213899.1"/>
    <property type="molecule type" value="Genomic_DNA"/>
</dbReference>
<keyword evidence="2 6" id="KW-0812">Transmembrane</keyword>
<evidence type="ECO:0000256" key="6">
    <source>
        <dbReference type="SAM" id="Phobius"/>
    </source>
</evidence>
<dbReference type="SUPFAM" id="SSF144083">
    <property type="entry name" value="Magnesium transport protein CorA, transmembrane region"/>
    <property type="match status" value="1"/>
</dbReference>
<dbReference type="GO" id="GO:0015087">
    <property type="term" value="F:cobalt ion transmembrane transporter activity"/>
    <property type="evidence" value="ECO:0007669"/>
    <property type="project" value="TreeGrafter"/>
</dbReference>
<evidence type="ECO:0000256" key="5">
    <source>
        <dbReference type="SAM" id="MobiDB-lite"/>
    </source>
</evidence>
<dbReference type="Pfam" id="PF01544">
    <property type="entry name" value="CorA"/>
    <property type="match status" value="1"/>
</dbReference>